<keyword evidence="9" id="KW-1185">Reference proteome</keyword>
<keyword evidence="5" id="KW-0804">Transcription</keyword>
<dbReference type="EMBL" id="JAGTXO010000012">
    <property type="protein sequence ID" value="KAG8464662.1"/>
    <property type="molecule type" value="Genomic_DNA"/>
</dbReference>
<dbReference type="Pfam" id="PF02042">
    <property type="entry name" value="RWP-RK"/>
    <property type="match status" value="2"/>
</dbReference>
<feature type="domain" description="RWP-RK" evidence="7">
    <location>
        <begin position="368"/>
        <end position="454"/>
    </location>
</feature>
<proteinExistence type="predicted"/>
<organism evidence="8 9">
    <name type="scientific">Diacronema lutheri</name>
    <name type="common">Unicellular marine alga</name>
    <name type="synonym">Monochrysis lutheri</name>
    <dbReference type="NCBI Taxonomy" id="2081491"/>
    <lineage>
        <taxon>Eukaryota</taxon>
        <taxon>Haptista</taxon>
        <taxon>Haptophyta</taxon>
        <taxon>Pavlovophyceae</taxon>
        <taxon>Pavlovales</taxon>
        <taxon>Pavlovaceae</taxon>
        <taxon>Diacronema</taxon>
    </lineage>
</organism>
<evidence type="ECO:0000256" key="2">
    <source>
        <dbReference type="ARBA" id="ARBA00023015"/>
    </source>
</evidence>
<dbReference type="InterPro" id="IPR044607">
    <property type="entry name" value="RKD-like"/>
</dbReference>
<dbReference type="GO" id="GO:0003700">
    <property type="term" value="F:DNA-binding transcription factor activity"/>
    <property type="evidence" value="ECO:0007669"/>
    <property type="project" value="InterPro"/>
</dbReference>
<reference evidence="8" key="1">
    <citation type="submission" date="2021-05" db="EMBL/GenBank/DDBJ databases">
        <title>The genome of the haptophyte Pavlova lutheri (Diacronema luteri, Pavlovales) - a model for lipid biosynthesis in eukaryotic algae.</title>
        <authorList>
            <person name="Hulatt C.J."/>
            <person name="Posewitz M.C."/>
        </authorList>
    </citation>
    <scope>NUCLEOTIDE SEQUENCE</scope>
    <source>
        <strain evidence="8">NIVA-4/92</strain>
    </source>
</reference>
<dbReference type="InterPro" id="IPR003035">
    <property type="entry name" value="RWP-RK_dom"/>
</dbReference>
<keyword evidence="4" id="KW-0238">DNA-binding</keyword>
<evidence type="ECO:0000313" key="8">
    <source>
        <dbReference type="EMBL" id="KAG8464662.1"/>
    </source>
</evidence>
<sequence>MCPVRVPGVPRGAKNEGNAPEAVLELLAAAATVREQLALAFAPSGGARGDALDAKRAPFEVLRSLLVRVARLSDVRARLRLRQLLLALRDPRCAAKRSRRRTDELRDARRVAERLVAELHVALPDWQLFSGVCAGEDGSADAPFTMLRVAPRPGQRGAPGVRDVAQLLGGVRLSSAPRALLVAIDRPSTDREPVELGGPGGGGGGALVLGTVGGPDATFALASVLVQRRGRKRDACAVLAPAPDGGWWRVDGGGRQRDNAGSAAAEARELAVVALYERVEPHAPARRVVGAADEARLCAVARALDAHGEQVWRWATDTAPPLRDALDVLRVGADAPSACAALAAAELAPLFARAHHADWLVLPCDYSTPDPKVRHTTNYFLTAQMRKADLSFEEVARHFDLPLTQAAERLNVCATLVKRICRENGVSRWPHRQIQSQSRKNGELVATKPQRASFTPRRKIELSFEEVARHFELPLTQAAERLNVCATLVKRICRKNGVGRWPYRKLTAKDQSAFHKKRQLMAANAMAEIAIGRDQIVDRAQLAIVLAAPTGAANTIAGALEPPPPTGAT</sequence>
<evidence type="ECO:0000256" key="3">
    <source>
        <dbReference type="ARBA" id="ARBA00023054"/>
    </source>
</evidence>
<feature type="domain" description="RWP-RK" evidence="7">
    <location>
        <begin position="445"/>
        <end position="529"/>
    </location>
</feature>
<dbReference type="Proteomes" id="UP000751190">
    <property type="component" value="Unassembled WGS sequence"/>
</dbReference>
<protein>
    <recommendedName>
        <fullName evidence="7">RWP-RK domain-containing protein</fullName>
    </recommendedName>
</protein>
<keyword evidence="3" id="KW-0175">Coiled coil</keyword>
<evidence type="ECO:0000256" key="6">
    <source>
        <dbReference type="ARBA" id="ARBA00023242"/>
    </source>
</evidence>
<dbReference type="PROSITE" id="PS51519">
    <property type="entry name" value="RWP_RK"/>
    <property type="match status" value="2"/>
</dbReference>
<keyword evidence="2" id="KW-0805">Transcription regulation</keyword>
<dbReference type="PANTHER" id="PTHR46373:SF2">
    <property type="entry name" value="RWP-RK DOMAIN-CONTAINING PROTEIN"/>
    <property type="match status" value="1"/>
</dbReference>
<gene>
    <name evidence="8" type="ORF">KFE25_010030</name>
</gene>
<dbReference type="GO" id="GO:0003677">
    <property type="term" value="F:DNA binding"/>
    <property type="evidence" value="ECO:0007669"/>
    <property type="project" value="UniProtKB-KW"/>
</dbReference>
<comment type="caution">
    <text evidence="8">The sequence shown here is derived from an EMBL/GenBank/DDBJ whole genome shotgun (WGS) entry which is preliminary data.</text>
</comment>
<evidence type="ECO:0000256" key="4">
    <source>
        <dbReference type="ARBA" id="ARBA00023125"/>
    </source>
</evidence>
<dbReference type="PANTHER" id="PTHR46373">
    <property type="entry name" value="PROTEIN RKD4"/>
    <property type="match status" value="1"/>
</dbReference>
<name>A0A8J6C7N5_DIALT</name>
<evidence type="ECO:0000259" key="7">
    <source>
        <dbReference type="PROSITE" id="PS51519"/>
    </source>
</evidence>
<keyword evidence="6" id="KW-0539">Nucleus</keyword>
<accession>A0A8J6C7N5</accession>
<evidence type="ECO:0000313" key="9">
    <source>
        <dbReference type="Proteomes" id="UP000751190"/>
    </source>
</evidence>
<comment type="function">
    <text evidence="1">Putative transcription factor.</text>
</comment>
<evidence type="ECO:0000256" key="5">
    <source>
        <dbReference type="ARBA" id="ARBA00023163"/>
    </source>
</evidence>
<dbReference type="AlphaFoldDB" id="A0A8J6C7N5"/>
<dbReference type="OrthoDB" id="6270329at2759"/>
<evidence type="ECO:0000256" key="1">
    <source>
        <dbReference type="ARBA" id="ARBA00004049"/>
    </source>
</evidence>